<dbReference type="EMBL" id="CAVMJV010000021">
    <property type="protein sequence ID" value="CAK5069495.1"/>
    <property type="molecule type" value="Genomic_DNA"/>
</dbReference>
<reference evidence="1" key="1">
    <citation type="submission" date="2023-11" db="EMBL/GenBank/DDBJ databases">
        <authorList>
            <person name="Poullet M."/>
        </authorList>
    </citation>
    <scope>NUCLEOTIDE SEQUENCE</scope>
    <source>
        <strain evidence="1">E1834</strain>
    </source>
</reference>
<evidence type="ECO:0000313" key="1">
    <source>
        <dbReference type="EMBL" id="CAK5069495.1"/>
    </source>
</evidence>
<dbReference type="Proteomes" id="UP001497535">
    <property type="component" value="Unassembled WGS sequence"/>
</dbReference>
<evidence type="ECO:0000313" key="2">
    <source>
        <dbReference type="Proteomes" id="UP001497535"/>
    </source>
</evidence>
<keyword evidence="2" id="KW-1185">Reference proteome</keyword>
<protein>
    <submittedName>
        <fullName evidence="1">Uncharacterized protein</fullName>
    </submittedName>
</protein>
<comment type="caution">
    <text evidence="1">The sequence shown here is derived from an EMBL/GenBank/DDBJ whole genome shotgun (WGS) entry which is preliminary data.</text>
</comment>
<name>A0ACB0YYZ4_MELEN</name>
<accession>A0ACB0YYZ4</accession>
<gene>
    <name evidence="1" type="ORF">MENTE1834_LOCUS18368</name>
</gene>
<sequence length="170" mass="18876">MVSAAVIARAFVANQQEASRRAALAVEAEENKISNGGGITLIDHLRVAARASVAGSTRRETIRRTQSMKSTPKSPTEMDVGITRTASSSTERNPKKKKKKKKGFLEFGPLRFISSPKDEGKRLRPTSLQRQDTIGIQKPGLRAMLYGLTLKMEKEEKLQKKLTRKREGNL</sequence>
<proteinExistence type="predicted"/>
<organism evidence="1 2">
    <name type="scientific">Meloidogyne enterolobii</name>
    <name type="common">Root-knot nematode worm</name>
    <name type="synonym">Meloidogyne mayaguensis</name>
    <dbReference type="NCBI Taxonomy" id="390850"/>
    <lineage>
        <taxon>Eukaryota</taxon>
        <taxon>Metazoa</taxon>
        <taxon>Ecdysozoa</taxon>
        <taxon>Nematoda</taxon>
        <taxon>Chromadorea</taxon>
        <taxon>Rhabditida</taxon>
        <taxon>Tylenchina</taxon>
        <taxon>Tylenchomorpha</taxon>
        <taxon>Tylenchoidea</taxon>
        <taxon>Meloidogynidae</taxon>
        <taxon>Meloidogyninae</taxon>
        <taxon>Meloidogyne</taxon>
    </lineage>
</organism>